<feature type="chain" id="PRO_5035984004" evidence="1">
    <location>
        <begin position="20"/>
        <end position="310"/>
    </location>
</feature>
<dbReference type="WBParaSite" id="EgrG_000555200">
    <property type="protein sequence ID" value="EgrG_000555200"/>
    <property type="gene ID" value="EgrG_000555200"/>
</dbReference>
<gene>
    <name evidence="2" type="ORF">EgrG_000555200</name>
</gene>
<keyword evidence="1" id="KW-0732">Signal</keyword>
<dbReference type="AlphaFoldDB" id="A0A068WU33"/>
<reference evidence="2" key="2">
    <citation type="submission" date="2014-06" db="EMBL/GenBank/DDBJ databases">
        <authorList>
            <person name="Aslett M."/>
        </authorList>
    </citation>
    <scope>NUCLEOTIDE SEQUENCE</scope>
</reference>
<evidence type="ECO:0000313" key="4">
    <source>
        <dbReference type="WBParaSite" id="EgrG_000555200"/>
    </source>
</evidence>
<dbReference type="OrthoDB" id="10599194at2759"/>
<reference evidence="4" key="3">
    <citation type="submission" date="2020-10" db="UniProtKB">
        <authorList>
            <consortium name="WormBaseParasite"/>
        </authorList>
    </citation>
    <scope>IDENTIFICATION</scope>
</reference>
<sequence>MKLCLISLLVLAHLNSALTTHHYDSQLAYGFTTTDSREEGFQEATDSVETTLAGAATNKSTTENFATTANTNKALMESRTHNISIQVPTSTESKIWVKEMTTMSAMAKEEVYTTSPPPTEETTVTEVELTTESPATTEVATSPPPTEVATTAQGVELTTESPATTEVELTGAMTTPTVEEVSATSPPPTEVATTAQGVELTTESPATTEVELTGSLTTNTTADLVKFTTQTPIPTNVTTVVGTSTTVGISEPSDSKIHTPQVTEALTEATATEMTPPTDMVTITTGDASSIRSSLPFSLILLFSHLLSRV</sequence>
<evidence type="ECO:0000256" key="1">
    <source>
        <dbReference type="SAM" id="SignalP"/>
    </source>
</evidence>
<evidence type="ECO:0000313" key="2">
    <source>
        <dbReference type="EMBL" id="CDS21141.1"/>
    </source>
</evidence>
<reference evidence="2 3" key="1">
    <citation type="journal article" date="2013" name="Nature">
        <title>The genomes of four tapeworm species reveal adaptations to parasitism.</title>
        <authorList>
            <person name="Tsai I.J."/>
            <person name="Zarowiecki M."/>
            <person name="Holroyd N."/>
            <person name="Garciarrubio A."/>
            <person name="Sanchez-Flores A."/>
            <person name="Brooks K.L."/>
            <person name="Tracey A."/>
            <person name="Bobes R.J."/>
            <person name="Fragoso G."/>
            <person name="Sciutto E."/>
            <person name="Aslett M."/>
            <person name="Beasley H."/>
            <person name="Bennett H.M."/>
            <person name="Cai J."/>
            <person name="Camicia F."/>
            <person name="Clark R."/>
            <person name="Cucher M."/>
            <person name="De Silva N."/>
            <person name="Day T.A."/>
            <person name="Deplazes P."/>
            <person name="Estrada K."/>
            <person name="Fernandez C."/>
            <person name="Holland P.W."/>
            <person name="Hou J."/>
            <person name="Hu S."/>
            <person name="Huckvale T."/>
            <person name="Hung S.S."/>
            <person name="Kamenetzky L."/>
            <person name="Keane J.A."/>
            <person name="Kiss F."/>
            <person name="Koziol U."/>
            <person name="Lambert O."/>
            <person name="Liu K."/>
            <person name="Luo X."/>
            <person name="Luo Y."/>
            <person name="Macchiaroli N."/>
            <person name="Nichol S."/>
            <person name="Paps J."/>
            <person name="Parkinson J."/>
            <person name="Pouchkina-Stantcheva N."/>
            <person name="Riddiford N."/>
            <person name="Rosenzvit M."/>
            <person name="Salinas G."/>
            <person name="Wasmuth J.D."/>
            <person name="Zamanian M."/>
            <person name="Zheng Y."/>
            <person name="Cai X."/>
            <person name="Soberon X."/>
            <person name="Olson P.D."/>
            <person name="Laclette J.P."/>
            <person name="Brehm K."/>
            <person name="Berriman M."/>
            <person name="Garciarrubio A."/>
            <person name="Bobes R.J."/>
            <person name="Fragoso G."/>
            <person name="Sanchez-Flores A."/>
            <person name="Estrada K."/>
            <person name="Cevallos M.A."/>
            <person name="Morett E."/>
            <person name="Gonzalez V."/>
            <person name="Portillo T."/>
            <person name="Ochoa-Leyva A."/>
            <person name="Jose M.V."/>
            <person name="Sciutto E."/>
            <person name="Landa A."/>
            <person name="Jimenez L."/>
            <person name="Valdes V."/>
            <person name="Carrero J.C."/>
            <person name="Larralde C."/>
            <person name="Morales-Montor J."/>
            <person name="Limon-Lason J."/>
            <person name="Soberon X."/>
            <person name="Laclette J.P."/>
        </authorList>
    </citation>
    <scope>NUCLEOTIDE SEQUENCE [LARGE SCALE GENOMIC DNA]</scope>
</reference>
<dbReference type="EMBL" id="LK028582">
    <property type="protein sequence ID" value="CDS21141.1"/>
    <property type="molecule type" value="Genomic_DNA"/>
</dbReference>
<feature type="signal peptide" evidence="1">
    <location>
        <begin position="1"/>
        <end position="19"/>
    </location>
</feature>
<organism evidence="2">
    <name type="scientific">Echinococcus granulosus</name>
    <name type="common">Hydatid tapeworm</name>
    <dbReference type="NCBI Taxonomy" id="6210"/>
    <lineage>
        <taxon>Eukaryota</taxon>
        <taxon>Metazoa</taxon>
        <taxon>Spiralia</taxon>
        <taxon>Lophotrochozoa</taxon>
        <taxon>Platyhelminthes</taxon>
        <taxon>Cestoda</taxon>
        <taxon>Eucestoda</taxon>
        <taxon>Cyclophyllidea</taxon>
        <taxon>Taeniidae</taxon>
        <taxon>Echinococcus</taxon>
        <taxon>Echinococcus granulosus group</taxon>
    </lineage>
</organism>
<protein>
    <submittedName>
        <fullName evidence="2 4">Expressed protein</fullName>
    </submittedName>
</protein>
<accession>A0A068WU33</accession>
<proteinExistence type="predicted"/>
<name>A0A068WU33_ECHGR</name>
<evidence type="ECO:0000313" key="3">
    <source>
        <dbReference type="Proteomes" id="UP000492820"/>
    </source>
</evidence>
<dbReference type="Proteomes" id="UP000492820">
    <property type="component" value="Unassembled WGS sequence"/>
</dbReference>